<sequence length="299" mass="32394">MHSASAVNAVRLAGGIGTSAQLVTAGVTPYATRQAVEIGDLVRVRRGFYAVPDASPRALLAVRSGGRLAGLSAAESFGLWGGWSTPLHLCVSGHAGHVGGRSLPATRGVRLVDGTRAIVHWNDDRRDRDWCWRVSVERCVRQILRWHDAETALAVVDTALTAGLLRAGDVERLAQSPSRVTVADLERCAAGAQSGVESLARQRLQRAGLRVRLQPEVPGVGHVDLGIVGTMVYVEIDGYDYHSDPDQFTEDRRRDAEARRRGFVPLRFAAAQVRDAWPWAERMVLGAVAQTQVVAPFGR</sequence>
<dbReference type="RefSeq" id="WP_121368101.1">
    <property type="nucleotide sequence ID" value="NZ_RBKS01000001.1"/>
</dbReference>
<dbReference type="InterPro" id="IPR025159">
    <property type="entry name" value="AbiEi_N"/>
</dbReference>
<evidence type="ECO:0000313" key="3">
    <source>
        <dbReference type="Proteomes" id="UP000280008"/>
    </source>
</evidence>
<gene>
    <name evidence="2" type="ORF">C8E83_0298</name>
</gene>
<keyword evidence="3" id="KW-1185">Reference proteome</keyword>
<dbReference type="Proteomes" id="UP000280008">
    <property type="component" value="Unassembled WGS sequence"/>
</dbReference>
<dbReference type="SUPFAM" id="SSF52980">
    <property type="entry name" value="Restriction endonuclease-like"/>
    <property type="match status" value="1"/>
</dbReference>
<protein>
    <submittedName>
        <fullName evidence="2">Putative AbiEi antitoxin of type IV toxin-antitoxin system</fullName>
    </submittedName>
</protein>
<dbReference type="OrthoDB" id="2594539at2"/>
<proteinExistence type="predicted"/>
<organism evidence="2 3">
    <name type="scientific">Frondihabitans australicus</name>
    <dbReference type="NCBI Taxonomy" id="386892"/>
    <lineage>
        <taxon>Bacteria</taxon>
        <taxon>Bacillati</taxon>
        <taxon>Actinomycetota</taxon>
        <taxon>Actinomycetes</taxon>
        <taxon>Micrococcales</taxon>
        <taxon>Microbacteriaceae</taxon>
        <taxon>Frondihabitans</taxon>
    </lineage>
</organism>
<evidence type="ECO:0000313" key="2">
    <source>
        <dbReference type="EMBL" id="RKR73208.1"/>
    </source>
</evidence>
<comment type="caution">
    <text evidence="2">The sequence shown here is derived from an EMBL/GenBank/DDBJ whole genome shotgun (WGS) entry which is preliminary data.</text>
</comment>
<dbReference type="AlphaFoldDB" id="A0A495ICL4"/>
<dbReference type="Pfam" id="PF13338">
    <property type="entry name" value="AbiEi_4"/>
    <property type="match status" value="1"/>
</dbReference>
<accession>A0A495ICL4</accession>
<dbReference type="Gene3D" id="3.40.960.10">
    <property type="entry name" value="VSR Endonuclease"/>
    <property type="match status" value="1"/>
</dbReference>
<evidence type="ECO:0000259" key="1">
    <source>
        <dbReference type="Pfam" id="PF13338"/>
    </source>
</evidence>
<feature type="domain" description="AbiEi antitoxin N-terminal" evidence="1">
    <location>
        <begin position="18"/>
        <end position="52"/>
    </location>
</feature>
<dbReference type="InterPro" id="IPR011335">
    <property type="entry name" value="Restrct_endonuc-II-like"/>
</dbReference>
<reference evidence="2 3" key="1">
    <citation type="submission" date="2018-10" db="EMBL/GenBank/DDBJ databases">
        <title>Sequencing the genomes of 1000 actinobacteria strains.</title>
        <authorList>
            <person name="Klenk H.-P."/>
        </authorList>
    </citation>
    <scope>NUCLEOTIDE SEQUENCE [LARGE SCALE GENOMIC DNA]</scope>
    <source>
        <strain evidence="2 3">DSM 17894</strain>
    </source>
</reference>
<name>A0A495ICL4_9MICO</name>
<dbReference type="EMBL" id="RBKS01000001">
    <property type="protein sequence ID" value="RKR73208.1"/>
    <property type="molecule type" value="Genomic_DNA"/>
</dbReference>